<reference evidence="2 3" key="2">
    <citation type="submission" date="2014-07" db="EMBL/GenBank/DDBJ databases">
        <authorList>
            <person name="Zhang J.E."/>
            <person name="Yang H."/>
            <person name="Guo J."/>
            <person name="Deng Z."/>
            <person name="Luo H."/>
            <person name="Luo M."/>
            <person name="Zhao B."/>
        </authorList>
    </citation>
    <scope>NUCLEOTIDE SEQUENCE [LARGE SCALE GENOMIC DNA]</scope>
    <source>
        <strain evidence="2">ATCC 10762</strain>
        <strain evidence="3">ATCC 10762 / DSM 40127 / CCM 3239 / JCM 4008 / LMG 5968 / NBRC 12843 / NCIMB 8234 / A-377</strain>
    </source>
</reference>
<accession>A0A1E7N2B4</accession>
<dbReference type="RefSeq" id="WP_043388960.1">
    <property type="nucleotide sequence ID" value="NZ_BMUB01000014.1"/>
</dbReference>
<protein>
    <submittedName>
        <fullName evidence="2">Uncharacterized protein</fullName>
    </submittedName>
</protein>
<dbReference type="GeneID" id="97488269"/>
<name>A0A1E7N2B4_KITAU</name>
<proteinExistence type="predicted"/>
<dbReference type="OrthoDB" id="3871240at2"/>
<dbReference type="Proteomes" id="UP000610124">
    <property type="component" value="Unassembled WGS sequence"/>
</dbReference>
<sequence>MAIEDTTAVMVGVRLVDEVFAALDAVSAARTPFERGLLGAYRWAVGAQVGAPVTANAAVGAYGPCRAQLLAECQAAQVHIRQGTGPAGETERALGVYMALAWLCGHHDDLP</sequence>
<dbReference type="KEGG" id="kau:B6264_25590"/>
<organism evidence="2 3">
    <name type="scientific">Kitasatospora aureofaciens</name>
    <name type="common">Streptomyces aureofaciens</name>
    <dbReference type="NCBI Taxonomy" id="1894"/>
    <lineage>
        <taxon>Bacteria</taxon>
        <taxon>Bacillati</taxon>
        <taxon>Actinomycetota</taxon>
        <taxon>Actinomycetes</taxon>
        <taxon>Kitasatosporales</taxon>
        <taxon>Streptomycetaceae</taxon>
        <taxon>Kitasatospora</taxon>
    </lineage>
</organism>
<reference evidence="1" key="1">
    <citation type="journal article" date="2014" name="Int. J. Syst. Evol. Microbiol.">
        <title>Complete genome sequence of Corynebacterium casei LMG S-19264T (=DSM 44701T), isolated from a smear-ripened cheese.</title>
        <authorList>
            <consortium name="US DOE Joint Genome Institute (JGI-PGF)"/>
            <person name="Walter F."/>
            <person name="Albersmeier A."/>
            <person name="Kalinowski J."/>
            <person name="Ruckert C."/>
        </authorList>
    </citation>
    <scope>NUCLEOTIDE SEQUENCE</scope>
    <source>
        <strain evidence="1">JCM 4434</strain>
    </source>
</reference>
<reference evidence="3" key="4">
    <citation type="submission" date="2016-08" db="EMBL/GenBank/DDBJ databases">
        <title>Sequencing, assembly and comparative genomics of S. aureofaciens ATCC 10762.</title>
        <authorList>
            <person name="Gradnigo J.S."/>
            <person name="Johnson N."/>
            <person name="Somerville G.A."/>
        </authorList>
    </citation>
    <scope>NUCLEOTIDE SEQUENCE [LARGE SCALE GENOMIC DNA]</scope>
    <source>
        <strain evidence="3">ATCC 10762 / DSM 40127 / CCM 3239 / JCM 4008 / LMG 5968 / NBRC 12843 / NCIMB 8234 / A-377</strain>
    </source>
</reference>
<keyword evidence="3" id="KW-1185">Reference proteome</keyword>
<dbReference type="Proteomes" id="UP000037395">
    <property type="component" value="Unassembled WGS sequence"/>
</dbReference>
<reference evidence="1" key="5">
    <citation type="submission" date="2020-09" db="EMBL/GenBank/DDBJ databases">
        <authorList>
            <person name="Sun Q."/>
            <person name="Ohkuma M."/>
        </authorList>
    </citation>
    <scope>NUCLEOTIDE SEQUENCE</scope>
    <source>
        <strain evidence="1">JCM 4434</strain>
    </source>
</reference>
<evidence type="ECO:0000313" key="1">
    <source>
        <dbReference type="EMBL" id="GGU92739.1"/>
    </source>
</evidence>
<accession>A0A8H9HWI8</accession>
<evidence type="ECO:0000313" key="2">
    <source>
        <dbReference type="EMBL" id="OEV34822.1"/>
    </source>
</evidence>
<evidence type="ECO:0000313" key="3">
    <source>
        <dbReference type="Proteomes" id="UP000037395"/>
    </source>
</evidence>
<dbReference type="AlphaFoldDB" id="A0A1E7N2B4"/>
<reference evidence="2" key="3">
    <citation type="submission" date="2016-08" db="EMBL/GenBank/DDBJ databases">
        <title>Sequencing, Assembly and Comparative Genomics of S. aureofaciens ATCC 10762.</title>
        <authorList>
            <person name="Gradnigo J.S."/>
            <person name="Johnson N."/>
            <person name="Somerville G.A."/>
        </authorList>
    </citation>
    <scope>NUCLEOTIDE SEQUENCE [LARGE SCALE GENOMIC DNA]</scope>
    <source>
        <strain evidence="2">ATCC 10762</strain>
    </source>
</reference>
<gene>
    <name evidence="1" type="ORF">GCM10010502_52830</name>
    <name evidence="2" type="ORF">HS99_0010145</name>
</gene>
<comment type="caution">
    <text evidence="2">The sequence shown here is derived from an EMBL/GenBank/DDBJ whole genome shotgun (WGS) entry which is preliminary data.</text>
</comment>
<dbReference type="EMBL" id="JPRF03000043">
    <property type="protein sequence ID" value="OEV34822.1"/>
    <property type="molecule type" value="Genomic_DNA"/>
</dbReference>
<dbReference type="EMBL" id="BMUB01000014">
    <property type="protein sequence ID" value="GGU92739.1"/>
    <property type="molecule type" value="Genomic_DNA"/>
</dbReference>